<dbReference type="InterPro" id="IPR023996">
    <property type="entry name" value="TonB-dep_OMP_SusC/RagA"/>
</dbReference>
<dbReference type="NCBIfam" id="TIGR04056">
    <property type="entry name" value="OMP_RagA_SusC"/>
    <property type="match status" value="1"/>
</dbReference>
<feature type="chain" id="PRO_5027010086" evidence="8">
    <location>
        <begin position="23"/>
        <end position="1000"/>
    </location>
</feature>
<keyword evidence="5 7" id="KW-0472">Membrane</keyword>
<dbReference type="Gene3D" id="2.60.40.1120">
    <property type="entry name" value="Carboxypeptidase-like, regulatory domain"/>
    <property type="match status" value="1"/>
</dbReference>
<evidence type="ECO:0000256" key="1">
    <source>
        <dbReference type="ARBA" id="ARBA00004571"/>
    </source>
</evidence>
<accession>A0A6M4IKV0</accession>
<dbReference type="GO" id="GO:0009279">
    <property type="term" value="C:cell outer membrane"/>
    <property type="evidence" value="ECO:0007669"/>
    <property type="project" value="UniProtKB-SubCell"/>
</dbReference>
<dbReference type="RefSeq" id="WP_171224699.1">
    <property type="nucleotide sequence ID" value="NZ_CP053085.1"/>
</dbReference>
<evidence type="ECO:0000313" key="11">
    <source>
        <dbReference type="Proteomes" id="UP000500938"/>
    </source>
</evidence>
<evidence type="ECO:0000256" key="7">
    <source>
        <dbReference type="PROSITE-ProRule" id="PRU01360"/>
    </source>
</evidence>
<feature type="signal peptide" evidence="8">
    <location>
        <begin position="1"/>
        <end position="22"/>
    </location>
</feature>
<proteinExistence type="inferred from homology"/>
<dbReference type="PROSITE" id="PS52016">
    <property type="entry name" value="TONB_DEPENDENT_REC_3"/>
    <property type="match status" value="1"/>
</dbReference>
<comment type="subcellular location">
    <subcellularLocation>
        <location evidence="1 7">Cell outer membrane</location>
        <topology evidence="1 7">Multi-pass membrane protein</topology>
    </subcellularLocation>
</comment>
<evidence type="ECO:0000256" key="6">
    <source>
        <dbReference type="ARBA" id="ARBA00023237"/>
    </source>
</evidence>
<protein>
    <submittedName>
        <fullName evidence="10">SusC/RagA family TonB-linked outer membrane protein</fullName>
    </submittedName>
</protein>
<keyword evidence="8" id="KW-0732">Signal</keyword>
<evidence type="ECO:0000313" key="10">
    <source>
        <dbReference type="EMBL" id="QJR35270.1"/>
    </source>
</evidence>
<evidence type="ECO:0000256" key="3">
    <source>
        <dbReference type="ARBA" id="ARBA00022452"/>
    </source>
</evidence>
<sequence>MGRFFSFAAALAVAVLPLRADAQTRDISGKVTQAVVGTPIADVTVSIVGQQVGVRTNERGEFRMRVPSGEVVVLARQLGFKRQTIRLGPTENTANFVLEKDVLQLEGVTVTGQATTTDRKVAATAVATVGGPELNRVPARSIESNLAGKVAGARMFENSGAPGGGAQIQIRGATSVLASGDPLYVVDGVIISNASISSGASSVSRASGSTGSSQDQVVNRLADLNPNDVENIEVLKSAAATAIYGSRATNGVVVITTKRGKQGKATWNVVQRMGTQQAQRLLGHRSFENYAEVKPYVGGVYGDSIARAVCGSGACPSFDWQKELYGRTSPSWETLLSSAGGANNTRYFVSLNDRQESGIAVNTGARRTGGRINLDQTIGTKLTVSAGIDVTRNFFQRGFGNNDNAGVSPIYSLAYNPAIIDLQQKDASGRYVQMPFYTGSTKPGFGTSNPFEVFNFADNTESVWRQAGNVRVGYTALSTTKNSVQLSYLTGVDRFQQEGFQYFPNYFQVEPADGFLGTANQVNASSLQMNQGINAVWTYSPGGKWFTSATTSIGGSYETQALNQYSVRGRGLLPTRKIALGATDIAITNQRTEFRDQSMYGQTQLLMLDEKLAVNAGVRADRSSANGDREKYFTFPKFSGSYRFVKPLTDKLDEVKFRAAWGQSGNRPRWADRDVLYADGGLIGGSGSLVSSSALGSTTVKPEVMNELEFGTDITLFGGRMGVEFSRYQRKIKDLLLTFPLAPSSGLGTQVINGGQLSVLGTEAVLSAVPLRTRNFEWTTRIIFNHNAQFTDSIPVPAFAAAGTFGVSYGRNRIQSATRSTNIWGNAPLRPGTTPGTFVVVDTILYDSNPIHTTTFNNDFSYKRFTLSALVDWRNGGYVSNMTKNLWDEGGQARDFVAEGKTRFDTFNKQDIRPYLEKGTYVKIREVSLNYQAPDALAKKLPGASSLRFNLSGRNLAIISKYWSFDPEFSNFGNANFNRFVDLAPFPASRQFFFSVDVGF</sequence>
<reference evidence="10 11" key="1">
    <citation type="submission" date="2020-05" db="EMBL/GenBank/DDBJ databases">
        <title>Complete genome sequence of Gemmatimonas greenlandica TET16.</title>
        <authorList>
            <person name="Zeng Y."/>
        </authorList>
    </citation>
    <scope>NUCLEOTIDE SEQUENCE [LARGE SCALE GENOMIC DNA]</scope>
    <source>
        <strain evidence="10 11">TET16</strain>
    </source>
</reference>
<dbReference type="Pfam" id="PF07715">
    <property type="entry name" value="Plug"/>
    <property type="match status" value="1"/>
</dbReference>
<keyword evidence="2 7" id="KW-0813">Transport</keyword>
<organism evidence="10 11">
    <name type="scientific">Gemmatimonas groenlandica</name>
    <dbReference type="NCBI Taxonomy" id="2732249"/>
    <lineage>
        <taxon>Bacteria</taxon>
        <taxon>Pseudomonadati</taxon>
        <taxon>Gemmatimonadota</taxon>
        <taxon>Gemmatimonadia</taxon>
        <taxon>Gemmatimonadales</taxon>
        <taxon>Gemmatimonadaceae</taxon>
        <taxon>Gemmatimonas</taxon>
    </lineage>
</organism>
<dbReference type="SUPFAM" id="SSF49464">
    <property type="entry name" value="Carboxypeptidase regulatory domain-like"/>
    <property type="match status" value="1"/>
</dbReference>
<keyword evidence="4 7" id="KW-0812">Transmembrane</keyword>
<dbReference type="InterPro" id="IPR008969">
    <property type="entry name" value="CarboxyPept-like_regulatory"/>
</dbReference>
<dbReference type="AlphaFoldDB" id="A0A6M4IKV0"/>
<dbReference type="InterPro" id="IPR012910">
    <property type="entry name" value="Plug_dom"/>
</dbReference>
<dbReference type="InterPro" id="IPR023997">
    <property type="entry name" value="TonB-dep_OMP_SusC/RagA_CS"/>
</dbReference>
<dbReference type="Gene3D" id="2.40.170.20">
    <property type="entry name" value="TonB-dependent receptor, beta-barrel domain"/>
    <property type="match status" value="1"/>
</dbReference>
<dbReference type="NCBIfam" id="TIGR04057">
    <property type="entry name" value="SusC_RagA_signa"/>
    <property type="match status" value="1"/>
</dbReference>
<keyword evidence="6 7" id="KW-0998">Cell outer membrane</keyword>
<dbReference type="SUPFAM" id="SSF56935">
    <property type="entry name" value="Porins"/>
    <property type="match status" value="1"/>
</dbReference>
<feature type="domain" description="TonB-dependent receptor plug" evidence="9">
    <location>
        <begin position="122"/>
        <end position="252"/>
    </location>
</feature>
<dbReference type="Proteomes" id="UP000500938">
    <property type="component" value="Chromosome"/>
</dbReference>
<name>A0A6M4IKV0_9BACT</name>
<dbReference type="EMBL" id="CP053085">
    <property type="protein sequence ID" value="QJR35270.1"/>
    <property type="molecule type" value="Genomic_DNA"/>
</dbReference>
<dbReference type="Pfam" id="PF13715">
    <property type="entry name" value="CarbopepD_reg_2"/>
    <property type="match status" value="1"/>
</dbReference>
<dbReference type="InterPro" id="IPR037066">
    <property type="entry name" value="Plug_dom_sf"/>
</dbReference>
<keyword evidence="11" id="KW-1185">Reference proteome</keyword>
<gene>
    <name evidence="10" type="ORF">HKW67_07015</name>
</gene>
<dbReference type="KEGG" id="ggr:HKW67_07015"/>
<evidence type="ECO:0000256" key="5">
    <source>
        <dbReference type="ARBA" id="ARBA00023136"/>
    </source>
</evidence>
<dbReference type="Gene3D" id="2.170.130.10">
    <property type="entry name" value="TonB-dependent receptor, plug domain"/>
    <property type="match status" value="1"/>
</dbReference>
<comment type="similarity">
    <text evidence="7">Belongs to the TonB-dependent receptor family.</text>
</comment>
<dbReference type="InterPro" id="IPR039426">
    <property type="entry name" value="TonB-dep_rcpt-like"/>
</dbReference>
<keyword evidence="3 7" id="KW-1134">Transmembrane beta strand</keyword>
<evidence type="ECO:0000256" key="2">
    <source>
        <dbReference type="ARBA" id="ARBA00022448"/>
    </source>
</evidence>
<evidence type="ECO:0000259" key="9">
    <source>
        <dbReference type="Pfam" id="PF07715"/>
    </source>
</evidence>
<evidence type="ECO:0000256" key="8">
    <source>
        <dbReference type="SAM" id="SignalP"/>
    </source>
</evidence>
<dbReference type="InterPro" id="IPR036942">
    <property type="entry name" value="Beta-barrel_TonB_sf"/>
</dbReference>
<evidence type="ECO:0000256" key="4">
    <source>
        <dbReference type="ARBA" id="ARBA00022692"/>
    </source>
</evidence>